<dbReference type="GeneID" id="90039659"/>
<evidence type="ECO:0000256" key="1">
    <source>
        <dbReference type="ARBA" id="ARBA00004141"/>
    </source>
</evidence>
<proteinExistence type="inferred from homology"/>
<dbReference type="RefSeq" id="XP_064768214.1">
    <property type="nucleotide sequence ID" value="XM_064914147.1"/>
</dbReference>
<dbReference type="EMBL" id="JBBJBU010000006">
    <property type="protein sequence ID" value="KAK7205181.1"/>
    <property type="molecule type" value="Genomic_DNA"/>
</dbReference>
<feature type="transmembrane region" description="Helical" evidence="3">
    <location>
        <begin position="425"/>
        <end position="445"/>
    </location>
</feature>
<evidence type="ECO:0000259" key="4">
    <source>
        <dbReference type="PROSITE" id="PS50850"/>
    </source>
</evidence>
<comment type="caution">
    <text evidence="5">The sequence shown here is derived from an EMBL/GenBank/DDBJ whole genome shotgun (WGS) entry which is preliminary data.</text>
</comment>
<dbReference type="SUPFAM" id="SSF103473">
    <property type="entry name" value="MFS general substrate transporter"/>
    <property type="match status" value="1"/>
</dbReference>
<evidence type="ECO:0000256" key="3">
    <source>
        <dbReference type="SAM" id="Phobius"/>
    </source>
</evidence>
<feature type="transmembrane region" description="Helical" evidence="3">
    <location>
        <begin position="302"/>
        <end position="323"/>
    </location>
</feature>
<keyword evidence="6" id="KW-1185">Reference proteome</keyword>
<feature type="transmembrane region" description="Helical" evidence="3">
    <location>
        <begin position="165"/>
        <end position="183"/>
    </location>
</feature>
<comment type="similarity">
    <text evidence="2">Belongs to the major facilitator superfamily. Monocarboxylate porter (TC 2.A.1.13) family.</text>
</comment>
<feature type="transmembrane region" description="Helical" evidence="3">
    <location>
        <begin position="60"/>
        <end position="81"/>
    </location>
</feature>
<name>A0ABR1F5S5_9ASCO</name>
<dbReference type="InterPro" id="IPR036259">
    <property type="entry name" value="MFS_trans_sf"/>
</dbReference>
<dbReference type="Pfam" id="PF07690">
    <property type="entry name" value="MFS_1"/>
    <property type="match status" value="2"/>
</dbReference>
<dbReference type="Gene3D" id="1.20.1250.20">
    <property type="entry name" value="MFS general substrate transporter like domains"/>
    <property type="match status" value="2"/>
</dbReference>
<feature type="transmembrane region" description="Helical" evidence="3">
    <location>
        <begin position="265"/>
        <end position="282"/>
    </location>
</feature>
<feature type="transmembrane region" description="Helical" evidence="3">
    <location>
        <begin position="101"/>
        <end position="119"/>
    </location>
</feature>
<feature type="transmembrane region" description="Helical" evidence="3">
    <location>
        <begin position="391"/>
        <end position="413"/>
    </location>
</feature>
<feature type="transmembrane region" description="Helical" evidence="3">
    <location>
        <begin position="190"/>
        <end position="211"/>
    </location>
</feature>
<dbReference type="InterPro" id="IPR050327">
    <property type="entry name" value="Proton-linked_MCT"/>
</dbReference>
<comment type="subcellular location">
    <subcellularLocation>
        <location evidence="1">Membrane</location>
        <topology evidence="1">Multi-pass membrane protein</topology>
    </subcellularLocation>
</comment>
<feature type="domain" description="Major facilitator superfamily (MFS) profile" evidence="4">
    <location>
        <begin position="265"/>
        <end position="454"/>
    </location>
</feature>
<reference evidence="5 6" key="1">
    <citation type="submission" date="2024-03" db="EMBL/GenBank/DDBJ databases">
        <title>Genome-scale model development and genomic sequencing of the oleaginous clade Lipomyces.</title>
        <authorList>
            <consortium name="Lawrence Berkeley National Laboratory"/>
            <person name="Czajka J.J."/>
            <person name="Han Y."/>
            <person name="Kim J."/>
            <person name="Mondo S.J."/>
            <person name="Hofstad B.A."/>
            <person name="Robles A."/>
            <person name="Haridas S."/>
            <person name="Riley R."/>
            <person name="LaButti K."/>
            <person name="Pangilinan J."/>
            <person name="Andreopoulos W."/>
            <person name="Lipzen A."/>
            <person name="Yan J."/>
            <person name="Wang M."/>
            <person name="Ng V."/>
            <person name="Grigoriev I.V."/>
            <person name="Spatafora J.W."/>
            <person name="Magnuson J.K."/>
            <person name="Baker S.E."/>
            <person name="Pomraning K.R."/>
        </authorList>
    </citation>
    <scope>NUCLEOTIDE SEQUENCE [LARGE SCALE GENOMIC DNA]</scope>
    <source>
        <strain evidence="5 6">Phaff 52-87</strain>
    </source>
</reference>
<feature type="transmembrane region" description="Helical" evidence="3">
    <location>
        <begin position="330"/>
        <end position="350"/>
    </location>
</feature>
<keyword evidence="3" id="KW-0812">Transmembrane</keyword>
<accession>A0ABR1F5S5</accession>
<evidence type="ECO:0000313" key="5">
    <source>
        <dbReference type="EMBL" id="KAK7205181.1"/>
    </source>
</evidence>
<sequence>MLGIKNSDVAIDNCRQEKTDDHDDFHPDPDNDKSPHGILDADSSHLLPTALYPPDKGFRAYMCIFGAFWGIFASFGYVLVIGMFEEYYQSHQLKTYSASQISWISSLQTFCIVFFGVIVGRAYDIFGAKPIMIPGTFLMVVGIMTTSICTQYYQFVLSQGLCTSIGAAMVFNPCIASVSTWFIRRRALALGVTNSGACLGGIVVPILFRTIELKAGFGWGVRSLGFLMLFFSVVACCTVSSRYAPPGRQPIRFTHTYVRPFKNKTFATLCLSIFLLYWGYYIPVNYMSTNAKANGFSSTLAMYLTSVFNAGSLVSRIGFAFLADSLGRTNVFIVSLLATAILTAALWIPATSHAAIIAHAALFGVTSGIGVTVWQPLVAEISPPDEAGARLGIVSACLAFAALFCMPVGGAIISLSGGEYWQCGLFAALMLCAGAVVALAARQMITGGKWLVKR</sequence>
<dbReference type="InterPro" id="IPR011701">
    <property type="entry name" value="MFS"/>
</dbReference>
<keyword evidence="3" id="KW-1133">Transmembrane helix</keyword>
<organism evidence="5 6">
    <name type="scientific">Myxozyma melibiosi</name>
    <dbReference type="NCBI Taxonomy" id="54550"/>
    <lineage>
        <taxon>Eukaryota</taxon>
        <taxon>Fungi</taxon>
        <taxon>Dikarya</taxon>
        <taxon>Ascomycota</taxon>
        <taxon>Saccharomycotina</taxon>
        <taxon>Lipomycetes</taxon>
        <taxon>Lipomycetales</taxon>
        <taxon>Lipomycetaceae</taxon>
        <taxon>Myxozyma</taxon>
    </lineage>
</organism>
<feature type="transmembrane region" description="Helical" evidence="3">
    <location>
        <begin position="356"/>
        <end position="379"/>
    </location>
</feature>
<dbReference type="Proteomes" id="UP001498771">
    <property type="component" value="Unassembled WGS sequence"/>
</dbReference>
<dbReference type="InterPro" id="IPR020846">
    <property type="entry name" value="MFS_dom"/>
</dbReference>
<evidence type="ECO:0000256" key="2">
    <source>
        <dbReference type="ARBA" id="ARBA00006727"/>
    </source>
</evidence>
<keyword evidence="3" id="KW-0472">Membrane</keyword>
<gene>
    <name evidence="5" type="ORF">BZA70DRAFT_289819</name>
</gene>
<feature type="transmembrane region" description="Helical" evidence="3">
    <location>
        <begin position="131"/>
        <end position="153"/>
    </location>
</feature>
<protein>
    <submittedName>
        <fullName evidence="5">Major facilitator superfamily domain-containing protein</fullName>
    </submittedName>
</protein>
<dbReference type="PROSITE" id="PS50850">
    <property type="entry name" value="MFS"/>
    <property type="match status" value="1"/>
</dbReference>
<dbReference type="PANTHER" id="PTHR11360">
    <property type="entry name" value="MONOCARBOXYLATE TRANSPORTER"/>
    <property type="match status" value="1"/>
</dbReference>
<dbReference type="PANTHER" id="PTHR11360:SF319">
    <property type="entry name" value="MAJOR FACILITATOR SUPERFAMILY (MFS) PROFILE DOMAIN-CONTAINING PROTEIN"/>
    <property type="match status" value="1"/>
</dbReference>
<evidence type="ECO:0000313" key="6">
    <source>
        <dbReference type="Proteomes" id="UP001498771"/>
    </source>
</evidence>
<feature type="transmembrane region" description="Helical" evidence="3">
    <location>
        <begin position="223"/>
        <end position="244"/>
    </location>
</feature>